<proteinExistence type="predicted"/>
<comment type="caution">
    <text evidence="2">The sequence shown here is derived from an EMBL/GenBank/DDBJ whole genome shotgun (WGS) entry which is preliminary data.</text>
</comment>
<dbReference type="RefSeq" id="WP_182686321.1">
    <property type="nucleotide sequence ID" value="NZ_JACHTF010000006.1"/>
</dbReference>
<evidence type="ECO:0000313" key="2">
    <source>
        <dbReference type="EMBL" id="MBB1060398.1"/>
    </source>
</evidence>
<dbReference type="AlphaFoldDB" id="A0A7W3TLA9"/>
<name>A0A7W3TLA9_9GAMM</name>
<evidence type="ECO:0000256" key="1">
    <source>
        <dbReference type="SAM" id="MobiDB-lite"/>
    </source>
</evidence>
<accession>A0A7W3TLA9</accession>
<feature type="region of interest" description="Disordered" evidence="1">
    <location>
        <begin position="99"/>
        <end position="184"/>
    </location>
</feature>
<protein>
    <recommendedName>
        <fullName evidence="4">Helix-turn-helix domain-containing protein</fullName>
    </recommendedName>
</protein>
<dbReference type="EMBL" id="JACHTF010000006">
    <property type="protein sequence ID" value="MBB1060398.1"/>
    <property type="molecule type" value="Genomic_DNA"/>
</dbReference>
<organism evidence="2 3">
    <name type="scientific">Marilutibacter spongiae</name>
    <dbReference type="NCBI Taxonomy" id="2025720"/>
    <lineage>
        <taxon>Bacteria</taxon>
        <taxon>Pseudomonadati</taxon>
        <taxon>Pseudomonadota</taxon>
        <taxon>Gammaproteobacteria</taxon>
        <taxon>Lysobacterales</taxon>
        <taxon>Lysobacteraceae</taxon>
        <taxon>Marilutibacter</taxon>
    </lineage>
</organism>
<feature type="compositionally biased region" description="Basic and acidic residues" evidence="1">
    <location>
        <begin position="128"/>
        <end position="157"/>
    </location>
</feature>
<feature type="compositionally biased region" description="Basic residues" evidence="1">
    <location>
        <begin position="117"/>
        <end position="126"/>
    </location>
</feature>
<gene>
    <name evidence="2" type="ORF">H4F98_07395</name>
</gene>
<dbReference type="Proteomes" id="UP000523196">
    <property type="component" value="Unassembled WGS sequence"/>
</dbReference>
<sequence>MARIRTIKPEFWTSEQVMDLSPSARLLFIGLWNFCDDAGIHPASTKRLKAEIMPADDVRSEDVRRMIDECIGVGLVREYEIDGEPYWAVTGWHHQKIDQPSYKYPNEDGTVPEGPAKRRQASKSKKGSQSDRRTLGERSPPEGKGREGKGEEGKEQSSLRSDSSPPLALSGDPSPPADLKARQASRIKQIAEQAQEAYNRILAKPQGNLPKCTILNRPRLKAVEKAIPTCRQICRDLYGSDRVTPEFWSDYFEEASRDDFHAGRKPGGPGHEGWSPDFEYLLRDGVMAKLFDRAQSEGEAAA</sequence>
<evidence type="ECO:0008006" key="4">
    <source>
        <dbReference type="Google" id="ProtNLM"/>
    </source>
</evidence>
<keyword evidence="3" id="KW-1185">Reference proteome</keyword>
<evidence type="ECO:0000313" key="3">
    <source>
        <dbReference type="Proteomes" id="UP000523196"/>
    </source>
</evidence>
<reference evidence="2 3" key="1">
    <citation type="submission" date="2020-08" db="EMBL/GenBank/DDBJ databases">
        <authorList>
            <person name="Xu S."/>
            <person name="Li A."/>
        </authorList>
    </citation>
    <scope>NUCLEOTIDE SEQUENCE [LARGE SCALE GENOMIC DNA]</scope>
    <source>
        <strain evidence="2 3">119BY6-57</strain>
    </source>
</reference>